<evidence type="ECO:0000256" key="1">
    <source>
        <dbReference type="ARBA" id="ARBA00008857"/>
    </source>
</evidence>
<accession>A0A927KYQ7</accession>
<evidence type="ECO:0000313" key="7">
    <source>
        <dbReference type="Proteomes" id="UP000661025"/>
    </source>
</evidence>
<dbReference type="PANTHER" id="PTHR30349:SF64">
    <property type="entry name" value="PROPHAGE INTEGRASE INTD-RELATED"/>
    <property type="match status" value="1"/>
</dbReference>
<dbReference type="Gene3D" id="1.10.150.130">
    <property type="match status" value="1"/>
</dbReference>
<gene>
    <name evidence="6" type="ORF">IHE70_01270</name>
</gene>
<feature type="domain" description="Tyr recombinase" evidence="5">
    <location>
        <begin position="184"/>
        <end position="427"/>
    </location>
</feature>
<dbReference type="GO" id="GO:0006310">
    <property type="term" value="P:DNA recombination"/>
    <property type="evidence" value="ECO:0007669"/>
    <property type="project" value="UniProtKB-KW"/>
</dbReference>
<dbReference type="InterPro" id="IPR011010">
    <property type="entry name" value="DNA_brk_join_enz"/>
</dbReference>
<dbReference type="GeneID" id="79929294"/>
<organism evidence="6 7">
    <name type="scientific">Streptomyces caniscabiei</name>
    <dbReference type="NCBI Taxonomy" id="2746961"/>
    <lineage>
        <taxon>Bacteria</taxon>
        <taxon>Bacillati</taxon>
        <taxon>Actinomycetota</taxon>
        <taxon>Actinomycetes</taxon>
        <taxon>Kitasatosporales</taxon>
        <taxon>Streptomycetaceae</taxon>
        <taxon>Streptomyces</taxon>
    </lineage>
</organism>
<dbReference type="PROSITE" id="PS51898">
    <property type="entry name" value="TYR_RECOMBINASE"/>
    <property type="match status" value="1"/>
</dbReference>
<dbReference type="SUPFAM" id="SSF56349">
    <property type="entry name" value="DNA breaking-rejoining enzymes"/>
    <property type="match status" value="1"/>
</dbReference>
<sequence>MPGYIEDRWYKKGPPDPDDPKQKPTRIPTERHGQGKRYKVTGIPGVRSRSFPDGKLAVAKKWLADAQTDSGRGEWYDPRDGSITLDDYVMTYWWPTTRYPPTTKASVWSKISNHILPYAGRLSLNRIGFEELRAWQTWAEQRIDVGTLVVTWAHFSTILQAAHKAKRIPVNPFRDDDLKAPRLPKSKALAWEQQAVRSVRLALPERYRILADLAVGAGLRQGETFGFSPDDIEGEDINVVRQIIKVKGRFAFAPPKGNKERVAPCAPELAEAVKEHANRFPSVEVTLPWVDPDRPSLAWEDRPRRTVRLLVTTQFTGGVNGGAVTRDTFNDRQWKPALRDAGLIPPPTVTLVEPKRGRQPWRREEWVMPREFGFHVLRHTFASVVLAEGETVTQLAAWLGHSDPAFTLRTYVHFMPKSGKRGRAAIGRFMTGELAEADETPGAPPGNGSPQILPSESGS</sequence>
<protein>
    <submittedName>
        <fullName evidence="6">Site-specific integrase</fullName>
    </submittedName>
</protein>
<dbReference type="AlphaFoldDB" id="A0A927KYQ7"/>
<evidence type="ECO:0000256" key="3">
    <source>
        <dbReference type="ARBA" id="ARBA00023172"/>
    </source>
</evidence>
<evidence type="ECO:0000256" key="2">
    <source>
        <dbReference type="ARBA" id="ARBA00023125"/>
    </source>
</evidence>
<comment type="similarity">
    <text evidence="1">Belongs to the 'phage' integrase family.</text>
</comment>
<dbReference type="RefSeq" id="WP_192358856.1">
    <property type="nucleotide sequence ID" value="NZ_CP119182.1"/>
</dbReference>
<feature type="region of interest" description="Disordered" evidence="4">
    <location>
        <begin position="433"/>
        <end position="459"/>
    </location>
</feature>
<dbReference type="InterPro" id="IPR002104">
    <property type="entry name" value="Integrase_catalytic"/>
</dbReference>
<dbReference type="InterPro" id="IPR010998">
    <property type="entry name" value="Integrase_recombinase_N"/>
</dbReference>
<evidence type="ECO:0000259" key="5">
    <source>
        <dbReference type="PROSITE" id="PS51898"/>
    </source>
</evidence>
<dbReference type="PANTHER" id="PTHR30349">
    <property type="entry name" value="PHAGE INTEGRASE-RELATED"/>
    <property type="match status" value="1"/>
</dbReference>
<keyword evidence="3" id="KW-0233">DNA recombination</keyword>
<comment type="caution">
    <text evidence="6">The sequence shown here is derived from an EMBL/GenBank/DDBJ whole genome shotgun (WGS) entry which is preliminary data.</text>
</comment>
<name>A0A927KYQ7_9ACTN</name>
<feature type="compositionally biased region" description="Basic and acidic residues" evidence="4">
    <location>
        <begin position="1"/>
        <end position="33"/>
    </location>
</feature>
<dbReference type="GO" id="GO:0015074">
    <property type="term" value="P:DNA integration"/>
    <property type="evidence" value="ECO:0007669"/>
    <property type="project" value="InterPro"/>
</dbReference>
<reference evidence="6" key="1">
    <citation type="submission" date="2020-09" db="EMBL/GenBank/DDBJ databases">
        <title>Streptomyces canutascabiei sp. nov., which causes potato common scab and is distributed across the world.</title>
        <authorList>
            <person name="Nguyen H.P."/>
            <person name="Weisberg A.J."/>
            <person name="Chang J.H."/>
            <person name="Clarke C.R."/>
        </authorList>
    </citation>
    <scope>NUCLEOTIDE SEQUENCE</scope>
    <source>
        <strain evidence="6">ID-01-6.2a</strain>
    </source>
</reference>
<feature type="compositionally biased region" description="Polar residues" evidence="4">
    <location>
        <begin position="448"/>
        <end position="459"/>
    </location>
</feature>
<feature type="region of interest" description="Disordered" evidence="4">
    <location>
        <begin position="1"/>
        <end position="39"/>
    </location>
</feature>
<dbReference type="Proteomes" id="UP000661025">
    <property type="component" value="Unassembled WGS sequence"/>
</dbReference>
<keyword evidence="2" id="KW-0238">DNA-binding</keyword>
<evidence type="ECO:0000313" key="6">
    <source>
        <dbReference type="EMBL" id="MBD9721893.1"/>
    </source>
</evidence>
<dbReference type="InterPro" id="IPR050090">
    <property type="entry name" value="Tyrosine_recombinase_XerCD"/>
</dbReference>
<dbReference type="EMBL" id="JACYXT010000001">
    <property type="protein sequence ID" value="MBD9721893.1"/>
    <property type="molecule type" value="Genomic_DNA"/>
</dbReference>
<proteinExistence type="inferred from homology"/>
<dbReference type="Gene3D" id="1.10.443.10">
    <property type="entry name" value="Intergrase catalytic core"/>
    <property type="match status" value="1"/>
</dbReference>
<evidence type="ECO:0000256" key="4">
    <source>
        <dbReference type="SAM" id="MobiDB-lite"/>
    </source>
</evidence>
<dbReference type="InterPro" id="IPR013762">
    <property type="entry name" value="Integrase-like_cat_sf"/>
</dbReference>
<dbReference type="GO" id="GO:0003677">
    <property type="term" value="F:DNA binding"/>
    <property type="evidence" value="ECO:0007669"/>
    <property type="project" value="UniProtKB-KW"/>
</dbReference>